<proteinExistence type="inferred from homology"/>
<reference evidence="5" key="1">
    <citation type="submission" date="2025-08" db="UniProtKB">
        <authorList>
            <consortium name="RefSeq"/>
        </authorList>
    </citation>
    <scope>IDENTIFICATION</scope>
    <source>
        <tissue evidence="5">Whole organism</tissue>
    </source>
</reference>
<keyword evidence="3" id="KW-1133">Transmembrane helix</keyword>
<dbReference type="KEGG" id="hazt:108681314"/>
<dbReference type="Pfam" id="PF00106">
    <property type="entry name" value="adh_short"/>
    <property type="match status" value="1"/>
</dbReference>
<keyword evidence="2" id="KW-0560">Oxidoreductase</keyword>
<organism evidence="4 5">
    <name type="scientific">Hyalella azteca</name>
    <name type="common">Amphipod</name>
    <dbReference type="NCBI Taxonomy" id="294128"/>
    <lineage>
        <taxon>Eukaryota</taxon>
        <taxon>Metazoa</taxon>
        <taxon>Ecdysozoa</taxon>
        <taxon>Arthropoda</taxon>
        <taxon>Crustacea</taxon>
        <taxon>Multicrustacea</taxon>
        <taxon>Malacostraca</taxon>
        <taxon>Eumalacostraca</taxon>
        <taxon>Peracarida</taxon>
        <taxon>Amphipoda</taxon>
        <taxon>Senticaudata</taxon>
        <taxon>Talitrida</taxon>
        <taxon>Talitroidea</taxon>
        <taxon>Hyalellidae</taxon>
        <taxon>Hyalella</taxon>
    </lineage>
</organism>
<accession>A0A979FWN5</accession>
<gene>
    <name evidence="5" type="primary">LOC108681314</name>
</gene>
<dbReference type="Gene3D" id="3.40.50.720">
    <property type="entry name" value="NAD(P)-binding Rossmann-like Domain"/>
    <property type="match status" value="1"/>
</dbReference>
<feature type="transmembrane region" description="Helical" evidence="3">
    <location>
        <begin position="25"/>
        <end position="51"/>
    </location>
</feature>
<dbReference type="InterPro" id="IPR002347">
    <property type="entry name" value="SDR_fam"/>
</dbReference>
<protein>
    <submittedName>
        <fullName evidence="5">Short-chain dehydrogenase/reductase family 16C member 6-like</fullName>
    </submittedName>
</protein>
<sequence>MATSQTASKLTPQKPVPLTTTVVEMWSMLVTLVTVTAALFVSLLITAYAALKTLVPRRYRRHDITGKVVLVTGGGSGIGRLLCIKLAHRGARIVSWDVNVAGNEETERLVKAGGHECQARTVDLCDRSAIYRAADELQKQGIKVDILINNAGIVTGRNFLESPDELVERTFAVNVLSHFWTSKAFLPAMLASNSGHVVTIASMAGKVGGRSPHSLTSQIL</sequence>
<evidence type="ECO:0000256" key="2">
    <source>
        <dbReference type="ARBA" id="ARBA00023002"/>
    </source>
</evidence>
<dbReference type="OMA" id="HECQART"/>
<evidence type="ECO:0000256" key="1">
    <source>
        <dbReference type="ARBA" id="ARBA00006484"/>
    </source>
</evidence>
<dbReference type="AlphaFoldDB" id="A0A979FWN5"/>
<dbReference type="PANTHER" id="PTHR24322">
    <property type="entry name" value="PKSB"/>
    <property type="match status" value="1"/>
</dbReference>
<dbReference type="GO" id="GO:0005811">
    <property type="term" value="C:lipid droplet"/>
    <property type="evidence" value="ECO:0007669"/>
    <property type="project" value="TreeGrafter"/>
</dbReference>
<dbReference type="GO" id="GO:0016616">
    <property type="term" value="F:oxidoreductase activity, acting on the CH-OH group of donors, NAD or NADP as acceptor"/>
    <property type="evidence" value="ECO:0007669"/>
    <property type="project" value="TreeGrafter"/>
</dbReference>
<evidence type="ECO:0000313" key="4">
    <source>
        <dbReference type="Proteomes" id="UP000694843"/>
    </source>
</evidence>
<dbReference type="PRINTS" id="PR00081">
    <property type="entry name" value="GDHRDH"/>
</dbReference>
<dbReference type="InterPro" id="IPR036291">
    <property type="entry name" value="NAD(P)-bd_dom_sf"/>
</dbReference>
<keyword evidence="4" id="KW-1185">Reference proteome</keyword>
<evidence type="ECO:0000313" key="5">
    <source>
        <dbReference type="RefSeq" id="XP_047740927.1"/>
    </source>
</evidence>
<name>A0A979FWN5_HYAAZ</name>
<comment type="similarity">
    <text evidence="1">Belongs to the short-chain dehydrogenases/reductases (SDR) family.</text>
</comment>
<keyword evidence="3" id="KW-0472">Membrane</keyword>
<dbReference type="PANTHER" id="PTHR24322:SF736">
    <property type="entry name" value="RETINOL DEHYDROGENASE 10"/>
    <property type="match status" value="1"/>
</dbReference>
<dbReference type="OrthoDB" id="10253736at2759"/>
<dbReference type="RefSeq" id="XP_047740927.1">
    <property type="nucleotide sequence ID" value="XM_047884971.1"/>
</dbReference>
<keyword evidence="3" id="KW-0812">Transmembrane</keyword>
<dbReference type="SUPFAM" id="SSF51735">
    <property type="entry name" value="NAD(P)-binding Rossmann-fold domains"/>
    <property type="match status" value="1"/>
</dbReference>
<dbReference type="Proteomes" id="UP000694843">
    <property type="component" value="Unplaced"/>
</dbReference>
<evidence type="ECO:0000256" key="3">
    <source>
        <dbReference type="SAM" id="Phobius"/>
    </source>
</evidence>
<dbReference type="GeneID" id="108681314"/>